<organism evidence="2 3">
    <name type="scientific">Pavo cristatus</name>
    <name type="common">Indian peafowl</name>
    <name type="synonym">Blue peafowl</name>
    <dbReference type="NCBI Taxonomy" id="9049"/>
    <lineage>
        <taxon>Eukaryota</taxon>
        <taxon>Metazoa</taxon>
        <taxon>Chordata</taxon>
        <taxon>Craniata</taxon>
        <taxon>Vertebrata</taxon>
        <taxon>Euteleostomi</taxon>
        <taxon>Archelosauria</taxon>
        <taxon>Archosauria</taxon>
        <taxon>Dinosauria</taxon>
        <taxon>Saurischia</taxon>
        <taxon>Theropoda</taxon>
        <taxon>Coelurosauria</taxon>
        <taxon>Aves</taxon>
        <taxon>Neognathae</taxon>
        <taxon>Galloanserae</taxon>
        <taxon>Galliformes</taxon>
        <taxon>Phasianidae</taxon>
        <taxon>Phasianinae</taxon>
        <taxon>Pavo</taxon>
    </lineage>
</organism>
<evidence type="ECO:0000313" key="2">
    <source>
        <dbReference type="Ensembl" id="ENSPSTP00000019685.1"/>
    </source>
</evidence>
<feature type="domain" description="Choline/carnitine acyltransferase" evidence="1">
    <location>
        <begin position="1"/>
        <end position="49"/>
    </location>
</feature>
<dbReference type="InterPro" id="IPR042231">
    <property type="entry name" value="Cho/carn_acyl_trans_2"/>
</dbReference>
<dbReference type="Ensembl" id="ENSPSTT00000020635.1">
    <property type="protein sequence ID" value="ENSPSTP00000019685.1"/>
    <property type="gene ID" value="ENSPSTG00000014236.1"/>
</dbReference>
<dbReference type="SUPFAM" id="SSF52777">
    <property type="entry name" value="CoA-dependent acyltransferases"/>
    <property type="match status" value="1"/>
</dbReference>
<evidence type="ECO:0000313" key="3">
    <source>
        <dbReference type="Proteomes" id="UP000694428"/>
    </source>
</evidence>
<protein>
    <recommendedName>
        <fullName evidence="1">Choline/carnitine acyltransferase domain-containing protein</fullName>
    </recommendedName>
</protein>
<sequence>MIERCICLVCLDSPSGVELNNTNMALQLLHGGGYHKNGANRWYDKPMQWCQHPPRQGWCREQREREMRGK</sequence>
<dbReference type="AlphaFoldDB" id="A0A8C9FS03"/>
<dbReference type="Proteomes" id="UP000694428">
    <property type="component" value="Unplaced"/>
</dbReference>
<dbReference type="InterPro" id="IPR039551">
    <property type="entry name" value="Cho/carn_acyl_trans"/>
</dbReference>
<reference evidence="2" key="1">
    <citation type="submission" date="2025-08" db="UniProtKB">
        <authorList>
            <consortium name="Ensembl"/>
        </authorList>
    </citation>
    <scope>IDENTIFICATION</scope>
</reference>
<reference evidence="2" key="2">
    <citation type="submission" date="2025-09" db="UniProtKB">
        <authorList>
            <consortium name="Ensembl"/>
        </authorList>
    </citation>
    <scope>IDENTIFICATION</scope>
</reference>
<evidence type="ECO:0000259" key="1">
    <source>
        <dbReference type="Pfam" id="PF00755"/>
    </source>
</evidence>
<dbReference type="Pfam" id="PF00755">
    <property type="entry name" value="Carn_acyltransf"/>
    <property type="match status" value="1"/>
</dbReference>
<proteinExistence type="predicted"/>
<accession>A0A8C9FS03</accession>
<name>A0A8C9FS03_PAVCR</name>
<keyword evidence="3" id="KW-1185">Reference proteome</keyword>
<dbReference type="Gene3D" id="3.30.559.70">
    <property type="entry name" value="Choline/Carnitine o-acyltransferase, domain 2"/>
    <property type="match status" value="1"/>
</dbReference>